<dbReference type="InterPro" id="IPR050266">
    <property type="entry name" value="AB_hydrolase_sf"/>
</dbReference>
<keyword evidence="2" id="KW-0378">Hydrolase</keyword>
<dbReference type="EMBL" id="JACEGA010000001">
    <property type="protein sequence ID" value="MBB2183262.1"/>
    <property type="molecule type" value="Genomic_DNA"/>
</dbReference>
<dbReference type="Pfam" id="PF00561">
    <property type="entry name" value="Abhydrolase_1"/>
    <property type="match status" value="1"/>
</dbReference>
<dbReference type="RefSeq" id="WP_228352936.1">
    <property type="nucleotide sequence ID" value="NZ_JACEGA010000001.1"/>
</dbReference>
<protein>
    <submittedName>
        <fullName evidence="2">Alpha/beta hydrolase</fullName>
    </submittedName>
</protein>
<evidence type="ECO:0000313" key="3">
    <source>
        <dbReference type="Proteomes" id="UP000574276"/>
    </source>
</evidence>
<proteinExistence type="predicted"/>
<dbReference type="GO" id="GO:0016787">
    <property type="term" value="F:hydrolase activity"/>
    <property type="evidence" value="ECO:0007669"/>
    <property type="project" value="UniProtKB-KW"/>
</dbReference>
<dbReference type="AlphaFoldDB" id="A0A839K234"/>
<dbReference type="Proteomes" id="UP000574276">
    <property type="component" value="Unassembled WGS sequence"/>
</dbReference>
<comment type="caution">
    <text evidence="2">The sequence shown here is derived from an EMBL/GenBank/DDBJ whole genome shotgun (WGS) entry which is preliminary data.</text>
</comment>
<dbReference type="SUPFAM" id="SSF53474">
    <property type="entry name" value="alpha/beta-Hydrolases"/>
    <property type="match status" value="1"/>
</dbReference>
<accession>A0A839K234</accession>
<dbReference type="InterPro" id="IPR029058">
    <property type="entry name" value="AB_hydrolase_fold"/>
</dbReference>
<gene>
    <name evidence="2" type="ORF">H0486_10260</name>
</gene>
<dbReference type="Gene3D" id="3.40.50.1820">
    <property type="entry name" value="alpha/beta hydrolase"/>
    <property type="match status" value="1"/>
</dbReference>
<evidence type="ECO:0000313" key="2">
    <source>
        <dbReference type="EMBL" id="MBB2183262.1"/>
    </source>
</evidence>
<feature type="domain" description="AB hydrolase-1" evidence="1">
    <location>
        <begin position="32"/>
        <end position="249"/>
    </location>
</feature>
<reference evidence="2 3" key="1">
    <citation type="submission" date="2020-07" db="EMBL/GenBank/DDBJ databases">
        <title>Characterization and genome sequencing of isolate MD1, a novel member within the family Lachnospiraceae.</title>
        <authorList>
            <person name="Rettenmaier R."/>
            <person name="Di Bello L."/>
            <person name="Zinser C."/>
            <person name="Scheitz K."/>
            <person name="Liebl W."/>
            <person name="Zverlov V."/>
        </authorList>
    </citation>
    <scope>NUCLEOTIDE SEQUENCE [LARGE SCALE GENOMIC DNA]</scope>
    <source>
        <strain evidence="2 3">MD1</strain>
    </source>
</reference>
<organism evidence="2 3">
    <name type="scientific">Variimorphobacter saccharofermentans</name>
    <dbReference type="NCBI Taxonomy" id="2755051"/>
    <lineage>
        <taxon>Bacteria</taxon>
        <taxon>Bacillati</taxon>
        <taxon>Bacillota</taxon>
        <taxon>Clostridia</taxon>
        <taxon>Lachnospirales</taxon>
        <taxon>Lachnospiraceae</taxon>
        <taxon>Variimorphobacter</taxon>
    </lineage>
</organism>
<sequence length="280" mass="31718">MPKVSVDSNVEIYYEELGEGDRYVICTQVSHGKYSFERELAKRGFHVFLLTNRGFGQSTHITEDYGDHWYDQFAADVIAFADKMGIDKFVYSGSSHGAGTGWHVALNYPERLICFFAIVPGPHNLDEGKMSIRSMAEKGILQEHCFRYPTDDERILRRHAEEDAAEAALRSTPDYEAIYQAPETKAIDYGRPLRALQTEANLQEALKKIKLPVLIIGGMEDTISRPDLMLRSAKCLPNCKLVIHSRVGHSLDVYEDAADDAVRFYENVIQTGRYYSPIIV</sequence>
<name>A0A839K234_9FIRM</name>
<keyword evidence="3" id="KW-1185">Reference proteome</keyword>
<dbReference type="InterPro" id="IPR000073">
    <property type="entry name" value="AB_hydrolase_1"/>
</dbReference>
<dbReference type="PANTHER" id="PTHR43798">
    <property type="entry name" value="MONOACYLGLYCEROL LIPASE"/>
    <property type="match status" value="1"/>
</dbReference>
<evidence type="ECO:0000259" key="1">
    <source>
        <dbReference type="Pfam" id="PF00561"/>
    </source>
</evidence>